<feature type="compositionally biased region" description="Basic and acidic residues" evidence="6">
    <location>
        <begin position="174"/>
        <end position="200"/>
    </location>
</feature>
<dbReference type="GO" id="GO:0005737">
    <property type="term" value="C:cytoplasm"/>
    <property type="evidence" value="ECO:0007669"/>
    <property type="project" value="TreeGrafter"/>
</dbReference>
<feature type="compositionally biased region" description="Polar residues" evidence="6">
    <location>
        <begin position="1069"/>
        <end position="1082"/>
    </location>
</feature>
<dbReference type="OrthoDB" id="442460at2759"/>
<dbReference type="GO" id="GO:0005634">
    <property type="term" value="C:nucleus"/>
    <property type="evidence" value="ECO:0007669"/>
    <property type="project" value="TreeGrafter"/>
</dbReference>
<sequence>MTSQRKSDSEYADTLGGRLGEDISTRSQKRLPTQNDEERLLPGNTIRSDPAAVKIVPGSVGQKYGRKSKVNIQPFKPCNTLSRRARESGPVRARGRADRSSSNQSSARGIVTHPENDAEHDDQGRPSKRRRRESQDTSGGVISIPDDDIMEQIHPDNSYLAGHSTRLSPSLSQHSERTKLWDPSSKRNRVDEYRDVERGIKPPRTPKRGSINYSQLSSDGYYEERFTEDAARERRAMVSKVVPESTKLAWPDRAGKHEAIESVETHLRPSKEPQEGPDFYSPSVGMDQNHPDNSRDSPDELQGGATVQPAPNTLNRSREKETTIAMSEVKEHPGVVGRLASPSDIQPTVFTSSSQNHRKSDKRRKAPATPVKIAVKCFYATFVRFGLYEHRSREAFEIAVETTESTESTETSIAFPWNGQRTSLGRLDKVVQGKSPSRRVRLQFSRKGGLDNEMDMEFSTSEEQETLCTLLQRLLHGQHVRLQYRRDDWLEDSFIKRAEDLAEKKANETKRLSEDKQKPILYRAPEIAKRVKLSDSLQDNNENTAGQIQPSDTASVECFKSSATRSPGTLNAESTRELPSNLHEADKVPVKKLSPGSSFSNRATRSMSRRAPATTTTVVCDDGAEDDGSQPKAEETDKKWHKPLVYPRFGKKKAEVDAQDRERLRDNEFLNDNLIGFYMRFLEDHLERTNKEVAKRVYFFNSYFFATLTNVKGRRNINYEGVQKWTRAVDIFGFDYIVVPINENAHWYVAIICNLPNLPGIADKSTEDRQPSENNKDSSAAPEGEGRRIPETPETIGELPADKEMKVNNSQNLEPAKDEAARQSFESMSLSDKEEPKDCVPDLAPTEWPEQEENLAFSPAKFSSPAAKLESTQKASLGATSGLAASPHKSSKKPKSGGKPGGAKFDMRQATIITFDSLDLSRSPTISNLRDYLYEEAKSKRGIEIDRSLVRGMRARAIPLQSNYSDCGLYLLAYIEKFVQNPDLFIRKLLRREMKTQDDWPLLRSGLLRRRLRDFLDDLYDEQAQLDSKKGSGKGTLADRYPISYLLGSSASTSAQNEECSGLQEPQVKGSSNSEINPQKLSPNKWRPDSNHSSPAASNSDPALKTEKDGVHPRAPSLKSPGVEITAPNISNKIDDTGIEVQVPDSQEEVEEVEEVSFHSAKIPKEKDGSPSNLAAMKPVDHEVRPVENKETKKAGQPAKFHTVEVQIIPPSYQGNIKNQRSARQKPK</sequence>
<protein>
    <recommendedName>
        <fullName evidence="7">Ubiquitin-like protease family profile domain-containing protein</fullName>
    </recommendedName>
</protein>
<feature type="compositionally biased region" description="Low complexity" evidence="6">
    <location>
        <begin position="866"/>
        <end position="888"/>
    </location>
</feature>
<feature type="compositionally biased region" description="Polar residues" evidence="6">
    <location>
        <begin position="343"/>
        <end position="355"/>
    </location>
</feature>
<evidence type="ECO:0000259" key="7">
    <source>
        <dbReference type="PROSITE" id="PS50600"/>
    </source>
</evidence>
<feature type="compositionally biased region" description="Basic and acidic residues" evidence="6">
    <location>
        <begin position="289"/>
        <end position="298"/>
    </location>
</feature>
<evidence type="ECO:0000313" key="8">
    <source>
        <dbReference type="EMBL" id="KAE8357895.1"/>
    </source>
</evidence>
<gene>
    <name evidence="8" type="ORF">BDV27DRAFT_169922</name>
</gene>
<evidence type="ECO:0000256" key="3">
    <source>
        <dbReference type="ARBA" id="ARBA00022670"/>
    </source>
</evidence>
<evidence type="ECO:0000256" key="5">
    <source>
        <dbReference type="ARBA" id="ARBA00022801"/>
    </source>
</evidence>
<feature type="region of interest" description="Disordered" evidence="6">
    <location>
        <begin position="866"/>
        <end position="903"/>
    </location>
</feature>
<feature type="compositionally biased region" description="Basic and acidic residues" evidence="6">
    <location>
        <begin position="764"/>
        <end position="776"/>
    </location>
</feature>
<dbReference type="SUPFAM" id="SSF54001">
    <property type="entry name" value="Cysteine proteinases"/>
    <property type="match status" value="1"/>
</dbReference>
<evidence type="ECO:0000256" key="6">
    <source>
        <dbReference type="SAM" id="MobiDB-lite"/>
    </source>
</evidence>
<feature type="region of interest" description="Disordered" evidence="6">
    <location>
        <begin position="1"/>
        <end position="221"/>
    </location>
</feature>
<dbReference type="InterPro" id="IPR038765">
    <property type="entry name" value="Papain-like_cys_pep_sf"/>
</dbReference>
<feature type="region of interest" description="Disordered" evidence="6">
    <location>
        <begin position="1155"/>
        <end position="1201"/>
    </location>
</feature>
<feature type="region of interest" description="Disordered" evidence="6">
    <location>
        <begin position="535"/>
        <end position="554"/>
    </location>
</feature>
<feature type="compositionally biased region" description="Basic and acidic residues" evidence="6">
    <location>
        <begin position="84"/>
        <end position="99"/>
    </location>
</feature>
<feature type="compositionally biased region" description="Basic and acidic residues" evidence="6">
    <location>
        <begin position="114"/>
        <end position="125"/>
    </location>
</feature>
<evidence type="ECO:0000313" key="9">
    <source>
        <dbReference type="Proteomes" id="UP000326268"/>
    </source>
</evidence>
<dbReference type="InterPro" id="IPR051947">
    <property type="entry name" value="Sentrin-specific_protease"/>
</dbReference>
<feature type="compositionally biased region" description="Basic and acidic residues" evidence="6">
    <location>
        <begin position="316"/>
        <end position="333"/>
    </location>
</feature>
<dbReference type="PANTHER" id="PTHR46896:SF3">
    <property type="entry name" value="FI06413P-RELATED"/>
    <property type="match status" value="1"/>
</dbReference>
<dbReference type="PANTHER" id="PTHR46896">
    <property type="entry name" value="SENTRIN-SPECIFIC PROTEASE"/>
    <property type="match status" value="1"/>
</dbReference>
<dbReference type="AlphaFoldDB" id="A0A5N6ZK98"/>
<feature type="region of interest" description="Disordered" evidence="6">
    <location>
        <begin position="763"/>
        <end position="845"/>
    </location>
</feature>
<dbReference type="InterPro" id="IPR003653">
    <property type="entry name" value="Peptidase_C48_C"/>
</dbReference>
<keyword evidence="2" id="KW-0597">Phosphoprotein</keyword>
<dbReference type="GO" id="GO:0016926">
    <property type="term" value="P:protein desumoylation"/>
    <property type="evidence" value="ECO:0007669"/>
    <property type="project" value="TreeGrafter"/>
</dbReference>
<dbReference type="EMBL" id="ML737949">
    <property type="protein sequence ID" value="KAE8357895.1"/>
    <property type="molecule type" value="Genomic_DNA"/>
</dbReference>
<evidence type="ECO:0000256" key="1">
    <source>
        <dbReference type="ARBA" id="ARBA00005234"/>
    </source>
</evidence>
<evidence type="ECO:0000256" key="2">
    <source>
        <dbReference type="ARBA" id="ARBA00022553"/>
    </source>
</evidence>
<dbReference type="PROSITE" id="PS50600">
    <property type="entry name" value="ULP_PROTEASE"/>
    <property type="match status" value="1"/>
</dbReference>
<feature type="compositionally biased region" description="Basic and acidic residues" evidence="6">
    <location>
        <begin position="253"/>
        <end position="274"/>
    </location>
</feature>
<comment type="similarity">
    <text evidence="1">Belongs to the peptidase C48 family.</text>
</comment>
<dbReference type="GeneID" id="43659607"/>
<feature type="compositionally biased region" description="Basic and acidic residues" evidence="6">
    <location>
        <begin position="1179"/>
        <end position="1194"/>
    </location>
</feature>
<keyword evidence="4" id="KW-0833">Ubl conjugation pathway</keyword>
<reference evidence="8 9" key="1">
    <citation type="submission" date="2019-04" db="EMBL/GenBank/DDBJ databases">
        <title>Friends and foes A comparative genomics studyof 23 Aspergillus species from section Flavi.</title>
        <authorList>
            <consortium name="DOE Joint Genome Institute"/>
            <person name="Kjaerbolling I."/>
            <person name="Vesth T."/>
            <person name="Frisvad J.C."/>
            <person name="Nybo J.L."/>
            <person name="Theobald S."/>
            <person name="Kildgaard S."/>
            <person name="Isbrandt T."/>
            <person name="Kuo A."/>
            <person name="Sato A."/>
            <person name="Lyhne E.K."/>
            <person name="Kogle M.E."/>
            <person name="Wiebenga A."/>
            <person name="Kun R.S."/>
            <person name="Lubbers R.J."/>
            <person name="Makela M.R."/>
            <person name="Barry K."/>
            <person name="Chovatia M."/>
            <person name="Clum A."/>
            <person name="Daum C."/>
            <person name="Haridas S."/>
            <person name="He G."/>
            <person name="LaButti K."/>
            <person name="Lipzen A."/>
            <person name="Mondo S."/>
            <person name="Riley R."/>
            <person name="Salamov A."/>
            <person name="Simmons B.A."/>
            <person name="Magnuson J.K."/>
            <person name="Henrissat B."/>
            <person name="Mortensen U.H."/>
            <person name="Larsen T.O."/>
            <person name="Devries R.P."/>
            <person name="Grigoriev I.V."/>
            <person name="Machida M."/>
            <person name="Baker S.E."/>
            <person name="Andersen M.R."/>
        </authorList>
    </citation>
    <scope>NUCLEOTIDE SEQUENCE [LARGE SCALE GENOMIC DNA]</scope>
    <source>
        <strain evidence="8 9">CBS 763.97</strain>
    </source>
</reference>
<feature type="region of interest" description="Disordered" evidence="6">
    <location>
        <begin position="562"/>
        <end position="637"/>
    </location>
</feature>
<dbReference type="RefSeq" id="XP_031920976.1">
    <property type="nucleotide sequence ID" value="XM_032075161.1"/>
</dbReference>
<dbReference type="Proteomes" id="UP000326268">
    <property type="component" value="Unassembled WGS sequence"/>
</dbReference>
<feature type="compositionally biased region" description="Basic residues" evidence="6">
    <location>
        <begin position="356"/>
        <end position="366"/>
    </location>
</feature>
<evidence type="ECO:0000256" key="4">
    <source>
        <dbReference type="ARBA" id="ARBA00022786"/>
    </source>
</evidence>
<keyword evidence="9" id="KW-1185">Reference proteome</keyword>
<feature type="domain" description="Ubiquitin-like protease family profile" evidence="7">
    <location>
        <begin position="654"/>
        <end position="978"/>
    </location>
</feature>
<feature type="compositionally biased region" description="Polar residues" evidence="6">
    <location>
        <begin position="595"/>
        <end position="606"/>
    </location>
</feature>
<keyword evidence="5" id="KW-0378">Hydrolase</keyword>
<organism evidence="8 9">
    <name type="scientific">Aspergillus caelatus</name>
    <dbReference type="NCBI Taxonomy" id="61420"/>
    <lineage>
        <taxon>Eukaryota</taxon>
        <taxon>Fungi</taxon>
        <taxon>Dikarya</taxon>
        <taxon>Ascomycota</taxon>
        <taxon>Pezizomycotina</taxon>
        <taxon>Eurotiomycetes</taxon>
        <taxon>Eurotiomycetidae</taxon>
        <taxon>Eurotiales</taxon>
        <taxon>Aspergillaceae</taxon>
        <taxon>Aspergillus</taxon>
        <taxon>Aspergillus subgen. Circumdati</taxon>
    </lineage>
</organism>
<feature type="compositionally biased region" description="Polar residues" evidence="6">
    <location>
        <begin position="1091"/>
        <end position="1101"/>
    </location>
</feature>
<name>A0A5N6ZK98_9EURO</name>
<feature type="compositionally biased region" description="Basic and acidic residues" evidence="6">
    <location>
        <begin position="831"/>
        <end position="840"/>
    </location>
</feature>
<dbReference type="Gene3D" id="3.40.395.10">
    <property type="entry name" value="Adenoviral Proteinase, Chain A"/>
    <property type="match status" value="1"/>
</dbReference>
<dbReference type="GO" id="GO:0006508">
    <property type="term" value="P:proteolysis"/>
    <property type="evidence" value="ECO:0007669"/>
    <property type="project" value="UniProtKB-KW"/>
</dbReference>
<feature type="compositionally biased region" description="Polar residues" evidence="6">
    <location>
        <begin position="562"/>
        <end position="573"/>
    </location>
</feature>
<dbReference type="Pfam" id="PF02902">
    <property type="entry name" value="Peptidase_C48"/>
    <property type="match status" value="2"/>
</dbReference>
<dbReference type="GO" id="GO:0070139">
    <property type="term" value="F:SUMO-specific endopeptidase activity"/>
    <property type="evidence" value="ECO:0007669"/>
    <property type="project" value="TreeGrafter"/>
</dbReference>
<proteinExistence type="inferred from homology"/>
<accession>A0A5N6ZK98</accession>
<keyword evidence="3" id="KW-0645">Protease</keyword>
<feature type="region of interest" description="Disordered" evidence="6">
    <location>
        <begin position="245"/>
        <end position="367"/>
    </location>
</feature>
<feature type="region of interest" description="Disordered" evidence="6">
    <location>
        <begin position="1056"/>
        <end position="1134"/>
    </location>
</feature>